<evidence type="ECO:0000313" key="2">
    <source>
        <dbReference type="EMBL" id="QJH94529.1"/>
    </source>
</evidence>
<dbReference type="AlphaFoldDB" id="A0A6H1ZGH0"/>
<accession>A0A6H1ZGH0</accession>
<gene>
    <name evidence="1" type="ORF">TM448A00446_0028</name>
    <name evidence="2" type="ORF">TM448B00242_0003</name>
</gene>
<evidence type="ECO:0000313" key="1">
    <source>
        <dbReference type="EMBL" id="QJA46521.1"/>
    </source>
</evidence>
<dbReference type="EMBL" id="MT144602">
    <property type="protein sequence ID" value="QJH94529.1"/>
    <property type="molecule type" value="Genomic_DNA"/>
</dbReference>
<dbReference type="EMBL" id="MT144013">
    <property type="protein sequence ID" value="QJA46521.1"/>
    <property type="molecule type" value="Genomic_DNA"/>
</dbReference>
<proteinExistence type="predicted"/>
<organism evidence="1">
    <name type="scientific">viral metagenome</name>
    <dbReference type="NCBI Taxonomy" id="1070528"/>
    <lineage>
        <taxon>unclassified sequences</taxon>
        <taxon>metagenomes</taxon>
        <taxon>organismal metagenomes</taxon>
    </lineage>
</organism>
<sequence length="86" mass="9961">MPKKSTKSKPVVKKERNPKFFSEPQHELLKEFKQNHTVKVSVGLSEINGVVIRFTKDGVIIRENGQQEHREFKAEEVQFVNDQGVQ</sequence>
<protein>
    <submittedName>
        <fullName evidence="1">Uncharacterized protein</fullName>
    </submittedName>
</protein>
<name>A0A6H1ZGH0_9ZZZZ</name>
<reference evidence="1" key="1">
    <citation type="submission" date="2020-03" db="EMBL/GenBank/DDBJ databases">
        <title>The deep terrestrial virosphere.</title>
        <authorList>
            <person name="Holmfeldt K."/>
            <person name="Nilsson E."/>
            <person name="Simone D."/>
            <person name="Lopez-Fernandez M."/>
            <person name="Wu X."/>
            <person name="de Brujin I."/>
            <person name="Lundin D."/>
            <person name="Andersson A."/>
            <person name="Bertilsson S."/>
            <person name="Dopson M."/>
        </authorList>
    </citation>
    <scope>NUCLEOTIDE SEQUENCE</scope>
    <source>
        <strain evidence="1">TM448A00446</strain>
        <strain evidence="2">TM448B00242</strain>
    </source>
</reference>